<feature type="coiled-coil region" evidence="1">
    <location>
        <begin position="205"/>
        <end position="232"/>
    </location>
</feature>
<evidence type="ECO:0000313" key="3">
    <source>
        <dbReference type="EMBL" id="GCD40598.1"/>
    </source>
</evidence>
<name>A0A401VU29_STREY</name>
<gene>
    <name evidence="3" type="ORF">GKJPGBOP_00251</name>
</gene>
<proteinExistence type="predicted"/>
<dbReference type="AlphaFoldDB" id="A0A401VU29"/>
<accession>A0A401VU29</accession>
<evidence type="ECO:0000256" key="1">
    <source>
        <dbReference type="SAM" id="Coils"/>
    </source>
</evidence>
<sequence length="479" mass="54110">MSGGKRILVDESEWFRIQREASRQKDVLRNVPALIREIRRQTQDDLERVFGVMEDRQRSVEQVVEGLSEQTRRLETETQQRLRAQARRMAEDLRATAEELRGDMRRQLADQQRRLRSEIAAERDQRRADIRRIDTELGELVQDREHAAVVARAALSDARAMHGLVLGTLPHERYAPGRLQSLEATLDRAGENIAQGRFDAALATAQAAYQELGELRLELEHREREREVLRAQARGELLLVHLLIEDSARQNARDEHGEVLDGYDLDVDYWTHGEFATLRKETEELRHRIEDDERPLSADELRELLEHRSPALQERLARLVQRAGGRQLASQQRVNLAEAVVRTLEGMTAYELDATTYLGGDQRDAFFARLVHGNRNAIVVEVAPAGPDSGASVLRVLSYDHDTAARTELEERGAGLMRALRGQGFPAAAPQEEAGTPDPAYADFATLSEPRALPDSEPPPLSRTEQRVLPQASTETEPG</sequence>
<keyword evidence="4" id="KW-1185">Reference proteome</keyword>
<organism evidence="3 4">
    <name type="scientific">Streptomyces paromomycinus</name>
    <name type="common">Streptomyces rimosus subsp. paromomycinus</name>
    <dbReference type="NCBI Taxonomy" id="92743"/>
    <lineage>
        <taxon>Bacteria</taxon>
        <taxon>Bacillati</taxon>
        <taxon>Actinomycetota</taxon>
        <taxon>Actinomycetes</taxon>
        <taxon>Kitasatosporales</taxon>
        <taxon>Streptomycetaceae</taxon>
        <taxon>Streptomyces</taxon>
    </lineage>
</organism>
<protein>
    <submittedName>
        <fullName evidence="3">Uncharacterized protein</fullName>
    </submittedName>
</protein>
<dbReference type="Proteomes" id="UP000286746">
    <property type="component" value="Unassembled WGS sequence"/>
</dbReference>
<keyword evidence="1" id="KW-0175">Coiled coil</keyword>
<evidence type="ECO:0000256" key="2">
    <source>
        <dbReference type="SAM" id="MobiDB-lite"/>
    </source>
</evidence>
<feature type="coiled-coil region" evidence="1">
    <location>
        <begin position="67"/>
        <end position="125"/>
    </location>
</feature>
<dbReference type="EMBL" id="BHZD01000001">
    <property type="protein sequence ID" value="GCD40598.1"/>
    <property type="molecule type" value="Genomic_DNA"/>
</dbReference>
<comment type="caution">
    <text evidence="3">The sequence shown here is derived from an EMBL/GenBank/DDBJ whole genome shotgun (WGS) entry which is preliminary data.</text>
</comment>
<feature type="region of interest" description="Disordered" evidence="2">
    <location>
        <begin position="427"/>
        <end position="479"/>
    </location>
</feature>
<evidence type="ECO:0000313" key="4">
    <source>
        <dbReference type="Proteomes" id="UP000286746"/>
    </source>
</evidence>
<reference evidence="3 4" key="1">
    <citation type="submission" date="2018-11" db="EMBL/GenBank/DDBJ databases">
        <title>Whole genome sequence of Streptomyces paromomycinus NBRC 15454(T).</title>
        <authorList>
            <person name="Komaki H."/>
            <person name="Tamura T."/>
        </authorList>
    </citation>
    <scope>NUCLEOTIDE SEQUENCE [LARGE SCALE GENOMIC DNA]</scope>
    <source>
        <strain evidence="3 4">NBRC 15454</strain>
    </source>
</reference>
<dbReference type="RefSeq" id="WP_125050987.1">
    <property type="nucleotide sequence ID" value="NZ_BHZD01000001.1"/>
</dbReference>